<dbReference type="Proteomes" id="UP000728185">
    <property type="component" value="Unassembled WGS sequence"/>
</dbReference>
<comment type="caution">
    <text evidence="1">The sequence shown here is derived from an EMBL/GenBank/DDBJ whole genome shotgun (WGS) entry which is preliminary data.</text>
</comment>
<reference evidence="1" key="1">
    <citation type="submission" date="2019-05" db="EMBL/GenBank/DDBJ databases">
        <title>Annotation for the trematode Fasciolopsis buski.</title>
        <authorList>
            <person name="Choi Y.-J."/>
        </authorList>
    </citation>
    <scope>NUCLEOTIDE SEQUENCE</scope>
    <source>
        <strain evidence="1">HT</strain>
        <tissue evidence="1">Whole worm</tissue>
    </source>
</reference>
<name>A0A8E0SA24_9TREM</name>
<sequence length="211" mass="23587">QNAKFLGPNDLVTSYIPTPQEALSNQIKVTSTDLGVKDENVALVPAFSTVAVSFDRRDSLVPYTFGNRPGPWENGDQRRTESLGGQTALIVVFNHPEAVSWAKTILNQLRQYESCHVIRTRYAKFSEYEMERIFGVPVKSKLAKVGAVIYMEVNGPSHLVGPVCDEVVVKMHGTHPNPDVRTFVRVISDSIMASKQMEQLDGQHRMHMNAF</sequence>
<organism evidence="1 2">
    <name type="scientific">Fasciolopsis buskii</name>
    <dbReference type="NCBI Taxonomy" id="27845"/>
    <lineage>
        <taxon>Eukaryota</taxon>
        <taxon>Metazoa</taxon>
        <taxon>Spiralia</taxon>
        <taxon>Lophotrochozoa</taxon>
        <taxon>Platyhelminthes</taxon>
        <taxon>Trematoda</taxon>
        <taxon>Digenea</taxon>
        <taxon>Plagiorchiida</taxon>
        <taxon>Echinostomata</taxon>
        <taxon>Echinostomatoidea</taxon>
        <taxon>Fasciolidae</taxon>
        <taxon>Fasciolopsis</taxon>
    </lineage>
</organism>
<evidence type="ECO:0000313" key="1">
    <source>
        <dbReference type="EMBL" id="KAA0200174.1"/>
    </source>
</evidence>
<dbReference type="AlphaFoldDB" id="A0A8E0SA24"/>
<dbReference type="EMBL" id="LUCM01000696">
    <property type="protein sequence ID" value="KAA0200174.1"/>
    <property type="molecule type" value="Genomic_DNA"/>
</dbReference>
<gene>
    <name evidence="1" type="ORF">FBUS_02633</name>
</gene>
<protein>
    <submittedName>
        <fullName evidence="1">Uncharacterized protein</fullName>
    </submittedName>
</protein>
<dbReference type="OrthoDB" id="194775at2759"/>
<accession>A0A8E0SA24</accession>
<proteinExistence type="predicted"/>
<dbReference type="Gene3D" id="3.30.70.141">
    <property type="entry name" value="Nucleoside diphosphate kinase-like domain"/>
    <property type="match status" value="1"/>
</dbReference>
<evidence type="ECO:0000313" key="2">
    <source>
        <dbReference type="Proteomes" id="UP000728185"/>
    </source>
</evidence>
<keyword evidence="2" id="KW-1185">Reference proteome</keyword>
<dbReference type="InterPro" id="IPR036850">
    <property type="entry name" value="NDK-like_dom_sf"/>
</dbReference>
<feature type="non-terminal residue" evidence="1">
    <location>
        <position position="1"/>
    </location>
</feature>